<organism evidence="4">
    <name type="scientific">Hydra vulgaris</name>
    <name type="common">Hydra</name>
    <name type="synonym">Hydra attenuata</name>
    <dbReference type="NCBI Taxonomy" id="6087"/>
    <lineage>
        <taxon>Eukaryota</taxon>
        <taxon>Metazoa</taxon>
        <taxon>Cnidaria</taxon>
        <taxon>Hydrozoa</taxon>
        <taxon>Hydroidolina</taxon>
        <taxon>Anthoathecata</taxon>
        <taxon>Aplanulata</taxon>
        <taxon>Hydridae</taxon>
        <taxon>Hydra</taxon>
    </lineage>
</organism>
<keyword evidence="1" id="KW-0433">Leucine-rich repeat</keyword>
<dbReference type="InterPro" id="IPR001849">
    <property type="entry name" value="PH_domain"/>
</dbReference>
<dbReference type="Gene3D" id="3.80.10.10">
    <property type="entry name" value="Ribonuclease Inhibitor"/>
    <property type="match status" value="1"/>
</dbReference>
<dbReference type="SMART" id="SM00369">
    <property type="entry name" value="LRR_TYP"/>
    <property type="match status" value="3"/>
</dbReference>
<dbReference type="InterPro" id="IPR011993">
    <property type="entry name" value="PH-like_dom_sf"/>
</dbReference>
<gene>
    <name evidence="4" type="primary">LRRC27</name>
</gene>
<dbReference type="PROSITE" id="PS50003">
    <property type="entry name" value="PH_DOMAIN"/>
    <property type="match status" value="1"/>
</dbReference>
<accession>T2M5U3</accession>
<dbReference type="PROSITE" id="PS51450">
    <property type="entry name" value="LRR"/>
    <property type="match status" value="2"/>
</dbReference>
<proteinExistence type="evidence at transcript level"/>
<keyword evidence="2" id="KW-0677">Repeat</keyword>
<evidence type="ECO:0000313" key="4">
    <source>
        <dbReference type="EMBL" id="CDG67499.1"/>
    </source>
</evidence>
<dbReference type="GO" id="GO:0005737">
    <property type="term" value="C:cytoplasm"/>
    <property type="evidence" value="ECO:0007669"/>
    <property type="project" value="TreeGrafter"/>
</dbReference>
<dbReference type="EMBL" id="HAAD01001267">
    <property type="protein sequence ID" value="CDG67499.1"/>
    <property type="molecule type" value="mRNA"/>
</dbReference>
<dbReference type="InterPro" id="IPR032675">
    <property type="entry name" value="LRR_dom_sf"/>
</dbReference>
<name>T2M5U3_HYDVU</name>
<dbReference type="PANTHER" id="PTHR48051:SF35">
    <property type="entry name" value="LEUCINE-RICH REPEAT-CONTAINING PROTEIN 27"/>
    <property type="match status" value="1"/>
</dbReference>
<dbReference type="SUPFAM" id="SSF52058">
    <property type="entry name" value="L domain-like"/>
    <property type="match status" value="1"/>
</dbReference>
<dbReference type="AlphaFoldDB" id="T2M5U3"/>
<dbReference type="Gene3D" id="2.30.29.30">
    <property type="entry name" value="Pleckstrin-homology domain (PH domain)/Phosphotyrosine-binding domain (PTB)"/>
    <property type="match status" value="1"/>
</dbReference>
<reference evidence="4" key="1">
    <citation type="journal article" date="2013" name="Genome Biol. Evol.">
        <title>Punctuated emergences of genetic and phenotypic innovations in eumetazoan, bilaterian, euteleostome, and hominidae ancestors.</title>
        <authorList>
            <person name="Wenger Y."/>
            <person name="Galliot B."/>
        </authorList>
    </citation>
    <scope>NUCLEOTIDE SEQUENCE</scope>
    <source>
        <tissue evidence="4">Whole animals</tissue>
    </source>
</reference>
<dbReference type="InterPro" id="IPR003591">
    <property type="entry name" value="Leu-rich_rpt_typical-subtyp"/>
</dbReference>
<dbReference type="Pfam" id="PF00169">
    <property type="entry name" value="PH"/>
    <property type="match status" value="1"/>
</dbReference>
<evidence type="ECO:0000256" key="1">
    <source>
        <dbReference type="ARBA" id="ARBA00022614"/>
    </source>
</evidence>
<evidence type="ECO:0000256" key="2">
    <source>
        <dbReference type="ARBA" id="ARBA00022737"/>
    </source>
</evidence>
<protein>
    <submittedName>
        <fullName evidence="4">Leucine-rich repeat-containing protein 27</fullName>
    </submittedName>
</protein>
<dbReference type="SUPFAM" id="SSF50729">
    <property type="entry name" value="PH domain-like"/>
    <property type="match status" value="1"/>
</dbReference>
<dbReference type="SMART" id="SM00233">
    <property type="entry name" value="PH"/>
    <property type="match status" value="1"/>
</dbReference>
<sequence>MGFTLIIRCPSCKLYETHRNNGQAIPSKLDPECIVKEGFLVKSPPQEHVIRKVARWHLRYLVLYDTKSRVDIDQIIEREVFIFYYKDDKSKEAGEKPLGKISLINANVVPHRGNLHNYKYAIDIYTDNRVWHLCAMQQPVIESWFTEIKSRSISNFPKVFTKDISPFKVAAMFFEPRTVMDNSFKNKQDSEDCRRSSLPQQNLPRISVLHSDSLSPELRHSFYAQNTSNNDLEDSAKNTSKTMFNHVEDFDTDEGIIRTISDCSTCSTCTFSSVSSITTPRNIPVTNERLNSLESTEEISLARSFRIKVGTLFRPEASLSFRVTSYVHGYQSKEMGDEKHAVLSYAYQKNTTQNTIEKLLEWNAQSQSKQLDLSKKKLVTLPDKIYDLKHLQFVSLEGNEIEVIPEIFSVSLFQLLWLDLRNNNLRSLPKSISKMFHLKNLLLENNKLSSLPLELGYLTSLTGLNLSNNPLVFPPKHVIEIGVKGILKFLQEKLHHQDSTENCHFDDNGCKDEMMYSSQLVSSDIRESFKNQTLNHFCDNKMVITEKSNKEGDLNKQKEKMCHQSNQQTYSDKKLLYINYPYKISNSIFIWLDNISSQFALHEVRVPLFLLIINQSLIFETLHYGSKCTVKPFLKNRITSFNTKSALNEALRYLKVKDEDHKTQILFEVCVKAALLYQSGNIFGKIVNYLERLATTVLSFMIKDLYGGPEFLARVLSVTNLTSDFQLDQCKLIVETIESSICNFETP</sequence>
<dbReference type="Pfam" id="PF00560">
    <property type="entry name" value="LRR_1"/>
    <property type="match status" value="1"/>
</dbReference>
<feature type="domain" description="PH" evidence="3">
    <location>
        <begin position="33"/>
        <end position="153"/>
    </location>
</feature>
<dbReference type="OrthoDB" id="67516at2759"/>
<dbReference type="PANTHER" id="PTHR48051">
    <property type="match status" value="1"/>
</dbReference>
<evidence type="ECO:0000259" key="3">
    <source>
        <dbReference type="PROSITE" id="PS50003"/>
    </source>
</evidence>
<dbReference type="InterPro" id="IPR050216">
    <property type="entry name" value="LRR_domain-containing"/>
</dbReference>
<feature type="non-terminal residue" evidence="4">
    <location>
        <position position="1"/>
    </location>
</feature>
<dbReference type="InterPro" id="IPR001611">
    <property type="entry name" value="Leu-rich_rpt"/>
</dbReference>